<dbReference type="CDD" id="cd00093">
    <property type="entry name" value="HTH_XRE"/>
    <property type="match status" value="1"/>
</dbReference>
<dbReference type="EMBL" id="DRIG01000064">
    <property type="protein sequence ID" value="HEC78696.1"/>
    <property type="molecule type" value="Genomic_DNA"/>
</dbReference>
<dbReference type="InterPro" id="IPR050807">
    <property type="entry name" value="TransReg_Diox_bact_type"/>
</dbReference>
<dbReference type="Gene3D" id="1.10.260.40">
    <property type="entry name" value="lambda repressor-like DNA-binding domains"/>
    <property type="match status" value="1"/>
</dbReference>
<reference evidence="5" key="1">
    <citation type="journal article" date="2020" name="mSystems">
        <title>Genome- and Community-Level Interaction Insights into Carbon Utilization and Element Cycling Functions of Hydrothermarchaeota in Hydrothermal Sediment.</title>
        <authorList>
            <person name="Zhou Z."/>
            <person name="Liu Y."/>
            <person name="Xu W."/>
            <person name="Pan J."/>
            <person name="Luo Z.H."/>
            <person name="Li M."/>
        </authorList>
    </citation>
    <scope>NUCLEOTIDE SEQUENCE</scope>
    <source>
        <strain evidence="5">HyVt-388</strain>
    </source>
</reference>
<dbReference type="InterPro" id="IPR010982">
    <property type="entry name" value="Lambda_DNA-bd_dom_sf"/>
</dbReference>
<keyword evidence="2" id="KW-0238">DNA-binding</keyword>
<gene>
    <name evidence="5" type="ORF">ENI34_06090</name>
</gene>
<dbReference type="PROSITE" id="PS50943">
    <property type="entry name" value="HTH_CROC1"/>
    <property type="match status" value="1"/>
</dbReference>
<evidence type="ECO:0000256" key="3">
    <source>
        <dbReference type="ARBA" id="ARBA00023163"/>
    </source>
</evidence>
<proteinExistence type="predicted"/>
<evidence type="ECO:0000256" key="2">
    <source>
        <dbReference type="ARBA" id="ARBA00023125"/>
    </source>
</evidence>
<name>A0A9C9ENQ1_UNCW3</name>
<dbReference type="GO" id="GO:0003700">
    <property type="term" value="F:DNA-binding transcription factor activity"/>
    <property type="evidence" value="ECO:0007669"/>
    <property type="project" value="TreeGrafter"/>
</dbReference>
<feature type="domain" description="HTH cro/C1-type" evidence="4">
    <location>
        <begin position="19"/>
        <end position="74"/>
    </location>
</feature>
<keyword evidence="3" id="KW-0804">Transcription</keyword>
<dbReference type="Proteomes" id="UP000885826">
    <property type="component" value="Unassembled WGS sequence"/>
</dbReference>
<dbReference type="SUPFAM" id="SSF47413">
    <property type="entry name" value="lambda repressor-like DNA-binding domains"/>
    <property type="match status" value="1"/>
</dbReference>
<comment type="caution">
    <text evidence="5">The sequence shown here is derived from an EMBL/GenBank/DDBJ whole genome shotgun (WGS) entry which is preliminary data.</text>
</comment>
<organism evidence="5 6">
    <name type="scientific">candidate division WOR-3 bacterium</name>
    <dbReference type="NCBI Taxonomy" id="2052148"/>
    <lineage>
        <taxon>Bacteria</taxon>
        <taxon>Bacteria division WOR-3</taxon>
    </lineage>
</organism>
<accession>A0A9C9ENQ1</accession>
<dbReference type="PANTHER" id="PTHR46797">
    <property type="entry name" value="HTH-TYPE TRANSCRIPTIONAL REGULATOR"/>
    <property type="match status" value="1"/>
</dbReference>
<sequence length="75" mass="8756">MIKSYVRDITILKKFGVKVKELRRKKGWSQETLAKNAGLHRTYIGSIERSERNVSLINIERIAKAFGLEPWELLK</sequence>
<evidence type="ECO:0000313" key="5">
    <source>
        <dbReference type="EMBL" id="HEC78696.1"/>
    </source>
</evidence>
<dbReference type="PANTHER" id="PTHR46797:SF23">
    <property type="entry name" value="HTH-TYPE TRANSCRIPTIONAL REGULATOR SUTR"/>
    <property type="match status" value="1"/>
</dbReference>
<dbReference type="Pfam" id="PF01381">
    <property type="entry name" value="HTH_3"/>
    <property type="match status" value="1"/>
</dbReference>
<dbReference type="GO" id="GO:0005829">
    <property type="term" value="C:cytosol"/>
    <property type="evidence" value="ECO:0007669"/>
    <property type="project" value="TreeGrafter"/>
</dbReference>
<keyword evidence="1" id="KW-0805">Transcription regulation</keyword>
<dbReference type="AlphaFoldDB" id="A0A9C9ENQ1"/>
<evidence type="ECO:0000259" key="4">
    <source>
        <dbReference type="PROSITE" id="PS50943"/>
    </source>
</evidence>
<evidence type="ECO:0000256" key="1">
    <source>
        <dbReference type="ARBA" id="ARBA00023015"/>
    </source>
</evidence>
<dbReference type="InterPro" id="IPR001387">
    <property type="entry name" value="Cro/C1-type_HTH"/>
</dbReference>
<dbReference type="SMART" id="SM00530">
    <property type="entry name" value="HTH_XRE"/>
    <property type="match status" value="1"/>
</dbReference>
<protein>
    <submittedName>
        <fullName evidence="5">XRE family transcriptional regulator</fullName>
    </submittedName>
</protein>
<dbReference type="GO" id="GO:0003677">
    <property type="term" value="F:DNA binding"/>
    <property type="evidence" value="ECO:0007669"/>
    <property type="project" value="UniProtKB-KW"/>
</dbReference>
<evidence type="ECO:0000313" key="6">
    <source>
        <dbReference type="Proteomes" id="UP000885826"/>
    </source>
</evidence>